<reference evidence="3" key="1">
    <citation type="submission" date="2022-04" db="EMBL/GenBank/DDBJ databases">
        <title>A functionally conserved STORR gene fusion in Papaver species that diverged 16.8 million years ago.</title>
        <authorList>
            <person name="Catania T."/>
        </authorList>
    </citation>
    <scope>NUCLEOTIDE SEQUENCE</scope>
    <source>
        <strain evidence="3">S-188037</strain>
    </source>
</reference>
<protein>
    <submittedName>
        <fullName evidence="3">Uncharacterized protein</fullName>
    </submittedName>
</protein>
<evidence type="ECO:0000256" key="1">
    <source>
        <dbReference type="SAM" id="Coils"/>
    </source>
</evidence>
<feature type="compositionally biased region" description="Polar residues" evidence="2">
    <location>
        <begin position="231"/>
        <end position="241"/>
    </location>
</feature>
<proteinExistence type="predicted"/>
<sequence>MEPRKLRIEENPVRSRSTSANPRRSETNKSNKRSRYSRDEGVRYRSHPLDLGKFPSWDFPVNVGGKKIRYVDIRSPDDKHVIGLPLGSDVPKVIADNYKGLLCMVSGMRNIITDTIQESSRYQQVAALCSDEVNHYRREYSKLLSTVGGGTGKLEHVLSSGPKTVPANATLLVQESYTKENENDRPLDIGKGSQGKGIVDIRNLSSCPEVGTTSIDSLESGEITDEPMEVTSKTSSSNCPTADSTVLTISAAVNAMEGFELLVNCKLPGEYAILYKKIYEKYGHMATKKVVRFNDDVLLTCVTSLLKIISAMETVRGVELSEELLEIWDGHIKDAEALQFNVKWLRERFNLLKNQWKSSFEIYKDVESHEQVLDAMQGDYVSLLTRKDKLDAELSDVNIQIKKAEATISSEREAIHDNLARKFVFHDELVLGKFLS</sequence>
<evidence type="ECO:0000256" key="2">
    <source>
        <dbReference type="SAM" id="MobiDB-lite"/>
    </source>
</evidence>
<keyword evidence="4" id="KW-1185">Reference proteome</keyword>
<keyword evidence="1" id="KW-0175">Coiled coil</keyword>
<gene>
    <name evidence="3" type="ORF">MKW98_031055</name>
</gene>
<feature type="region of interest" description="Disordered" evidence="2">
    <location>
        <begin position="1"/>
        <end position="41"/>
    </location>
</feature>
<feature type="region of interest" description="Disordered" evidence="2">
    <location>
        <begin position="210"/>
        <end position="241"/>
    </location>
</feature>
<feature type="compositionally biased region" description="Basic and acidic residues" evidence="2">
    <location>
        <begin position="1"/>
        <end position="13"/>
    </location>
</feature>
<comment type="caution">
    <text evidence="3">The sequence shown here is derived from an EMBL/GenBank/DDBJ whole genome shotgun (WGS) entry which is preliminary data.</text>
</comment>
<accession>A0AAD4XMN1</accession>
<dbReference type="Proteomes" id="UP001202328">
    <property type="component" value="Unassembled WGS sequence"/>
</dbReference>
<organism evidence="3 4">
    <name type="scientific">Papaver atlanticum</name>
    <dbReference type="NCBI Taxonomy" id="357466"/>
    <lineage>
        <taxon>Eukaryota</taxon>
        <taxon>Viridiplantae</taxon>
        <taxon>Streptophyta</taxon>
        <taxon>Embryophyta</taxon>
        <taxon>Tracheophyta</taxon>
        <taxon>Spermatophyta</taxon>
        <taxon>Magnoliopsida</taxon>
        <taxon>Ranunculales</taxon>
        <taxon>Papaveraceae</taxon>
        <taxon>Papaveroideae</taxon>
        <taxon>Papaver</taxon>
    </lineage>
</organism>
<name>A0AAD4XMN1_9MAGN</name>
<evidence type="ECO:0000313" key="4">
    <source>
        <dbReference type="Proteomes" id="UP001202328"/>
    </source>
</evidence>
<feature type="coiled-coil region" evidence="1">
    <location>
        <begin position="387"/>
        <end position="414"/>
    </location>
</feature>
<dbReference type="AlphaFoldDB" id="A0AAD4XMN1"/>
<evidence type="ECO:0000313" key="3">
    <source>
        <dbReference type="EMBL" id="KAI3924804.1"/>
    </source>
</evidence>
<dbReference type="EMBL" id="JAJJMB010008256">
    <property type="protein sequence ID" value="KAI3924804.1"/>
    <property type="molecule type" value="Genomic_DNA"/>
</dbReference>